<dbReference type="InterPro" id="IPR018109">
    <property type="entry name" value="Folylpolyglutamate_synth_CS"/>
</dbReference>
<dbReference type="Gene3D" id="3.40.1390.10">
    <property type="entry name" value="MurE/MurF, N-terminal domain"/>
    <property type="match status" value="1"/>
</dbReference>
<feature type="binding site" evidence="11">
    <location>
        <position position="189"/>
    </location>
    <ligand>
        <name>UDP-N-acetyl-alpha-D-muramoyl-L-alanyl-D-glutamate</name>
        <dbReference type="ChEBI" id="CHEBI:83900"/>
    </ligand>
</feature>
<dbReference type="NCBIfam" id="TIGR01085">
    <property type="entry name" value="murE"/>
    <property type="match status" value="1"/>
</dbReference>
<dbReference type="Pfam" id="PF08245">
    <property type="entry name" value="Mur_ligase_M"/>
    <property type="match status" value="1"/>
</dbReference>
<evidence type="ECO:0000259" key="14">
    <source>
        <dbReference type="Pfam" id="PF02875"/>
    </source>
</evidence>
<feature type="domain" description="Mur ligase N-terminal catalytic" evidence="13">
    <location>
        <begin position="23"/>
        <end position="95"/>
    </location>
</feature>
<feature type="modified residue" description="N6-carboxylysine" evidence="11">
    <location>
        <position position="221"/>
    </location>
</feature>
<dbReference type="InterPro" id="IPR005761">
    <property type="entry name" value="UDP-N-AcMur-Glu-dNH2Pim_ligase"/>
</dbReference>
<evidence type="ECO:0000256" key="10">
    <source>
        <dbReference type="ARBA" id="ARBA00023316"/>
    </source>
</evidence>
<evidence type="ECO:0000313" key="17">
    <source>
        <dbReference type="Proteomes" id="UP000807825"/>
    </source>
</evidence>
<dbReference type="GO" id="GO:0004326">
    <property type="term" value="F:tetrahydrofolylpolyglutamate synthase activity"/>
    <property type="evidence" value="ECO:0007669"/>
    <property type="project" value="InterPro"/>
</dbReference>
<evidence type="ECO:0000256" key="4">
    <source>
        <dbReference type="ARBA" id="ARBA00022618"/>
    </source>
</evidence>
<reference evidence="16" key="1">
    <citation type="submission" date="2020-07" db="EMBL/GenBank/DDBJ databases">
        <title>Huge and variable diversity of episymbiotic CPR bacteria and DPANN archaea in groundwater ecosystems.</title>
        <authorList>
            <person name="He C.Y."/>
            <person name="Keren R."/>
            <person name="Whittaker M."/>
            <person name="Farag I.F."/>
            <person name="Doudna J."/>
            <person name="Cate J.H.D."/>
            <person name="Banfield J.F."/>
        </authorList>
    </citation>
    <scope>NUCLEOTIDE SEQUENCE</scope>
    <source>
        <strain evidence="16">NC_groundwater_1664_Pr3_B-0.1um_52_9</strain>
    </source>
</reference>
<feature type="binding site" evidence="11">
    <location>
        <begin position="410"/>
        <end position="413"/>
    </location>
    <ligand>
        <name>meso-2,6-diaminopimelate</name>
        <dbReference type="ChEBI" id="CHEBI:57791"/>
    </ligand>
</feature>
<evidence type="ECO:0000256" key="2">
    <source>
        <dbReference type="ARBA" id="ARBA00022490"/>
    </source>
</evidence>
<feature type="domain" description="Mur ligase central" evidence="15">
    <location>
        <begin position="110"/>
        <end position="315"/>
    </location>
</feature>
<dbReference type="Gene3D" id="3.40.1190.10">
    <property type="entry name" value="Mur-like, catalytic domain"/>
    <property type="match status" value="1"/>
</dbReference>
<keyword evidence="5 11" id="KW-0547">Nucleotide-binding</keyword>
<feature type="binding site" evidence="11">
    <location>
        <begin position="154"/>
        <end position="155"/>
    </location>
    <ligand>
        <name>UDP-N-acetyl-alpha-D-muramoyl-L-alanyl-D-glutamate</name>
        <dbReference type="ChEBI" id="CHEBI:83900"/>
    </ligand>
</feature>
<evidence type="ECO:0000259" key="13">
    <source>
        <dbReference type="Pfam" id="PF01225"/>
    </source>
</evidence>
<accession>A0A9D6V6W0</accession>
<keyword evidence="11" id="KW-0460">Magnesium</keyword>
<feature type="binding site" evidence="11">
    <location>
        <position position="31"/>
    </location>
    <ligand>
        <name>UDP-N-acetyl-alpha-D-muramoyl-L-alanyl-D-glutamate</name>
        <dbReference type="ChEBI" id="CHEBI:83900"/>
    </ligand>
</feature>
<dbReference type="GO" id="GO:0008765">
    <property type="term" value="F:UDP-N-acetylmuramoylalanyl-D-glutamate-2,6-diaminopimelate ligase activity"/>
    <property type="evidence" value="ECO:0007669"/>
    <property type="project" value="UniProtKB-UniRule"/>
</dbReference>
<evidence type="ECO:0000259" key="15">
    <source>
        <dbReference type="Pfam" id="PF08245"/>
    </source>
</evidence>
<dbReference type="GO" id="GO:0008360">
    <property type="term" value="P:regulation of cell shape"/>
    <property type="evidence" value="ECO:0007669"/>
    <property type="project" value="UniProtKB-KW"/>
</dbReference>
<dbReference type="GO" id="GO:0051301">
    <property type="term" value="P:cell division"/>
    <property type="evidence" value="ECO:0007669"/>
    <property type="project" value="UniProtKB-KW"/>
</dbReference>
<dbReference type="GO" id="GO:0009252">
    <property type="term" value="P:peptidoglycan biosynthetic process"/>
    <property type="evidence" value="ECO:0007669"/>
    <property type="project" value="UniProtKB-UniRule"/>
</dbReference>
<dbReference type="Gene3D" id="3.90.190.20">
    <property type="entry name" value="Mur ligase, C-terminal domain"/>
    <property type="match status" value="1"/>
</dbReference>
<gene>
    <name evidence="11" type="primary">murE</name>
    <name evidence="16" type="ORF">HY912_24400</name>
</gene>
<dbReference type="NCBIfam" id="NF001126">
    <property type="entry name" value="PRK00139.1-4"/>
    <property type="match status" value="1"/>
</dbReference>
<evidence type="ECO:0000256" key="11">
    <source>
        <dbReference type="HAMAP-Rule" id="MF_00208"/>
    </source>
</evidence>
<comment type="function">
    <text evidence="11">Catalyzes the addition of meso-diaminopimelic acid to the nucleotide precursor UDP-N-acetylmuramoyl-L-alanyl-D-glutamate (UMAG) in the biosynthesis of bacterial cell-wall peptidoglycan.</text>
</comment>
<keyword evidence="2 11" id="KW-0963">Cytoplasm</keyword>
<dbReference type="Proteomes" id="UP000807825">
    <property type="component" value="Unassembled WGS sequence"/>
</dbReference>
<evidence type="ECO:0000256" key="1">
    <source>
        <dbReference type="ARBA" id="ARBA00005898"/>
    </source>
</evidence>
<dbReference type="PANTHER" id="PTHR23135:SF4">
    <property type="entry name" value="UDP-N-ACETYLMURAMOYL-L-ALANYL-D-GLUTAMATE--2,6-DIAMINOPIMELATE LIGASE MURE HOMOLOG, CHLOROPLASTIC"/>
    <property type="match status" value="1"/>
</dbReference>
<keyword evidence="7 11" id="KW-0133">Cell shape</keyword>
<dbReference type="Pfam" id="PF01225">
    <property type="entry name" value="Mur_ligase"/>
    <property type="match status" value="1"/>
</dbReference>
<comment type="caution">
    <text evidence="11">Lacks conserved residue(s) required for the propagation of feature annotation.</text>
</comment>
<evidence type="ECO:0000256" key="5">
    <source>
        <dbReference type="ARBA" id="ARBA00022741"/>
    </source>
</evidence>
<protein>
    <recommendedName>
        <fullName evidence="11">UDP-N-acetylmuramoyl-L-alanyl-D-glutamate--2,6-diaminopimelate ligase</fullName>
        <ecNumber evidence="11">6.3.2.13</ecNumber>
    </recommendedName>
    <alternativeName>
        <fullName evidence="11">Meso-A2pm-adding enzyme</fullName>
    </alternativeName>
    <alternativeName>
        <fullName evidence="11">Meso-diaminopimelate-adding enzyme</fullName>
    </alternativeName>
    <alternativeName>
        <fullName evidence="11">UDP-MurNAc-L-Ala-D-Glu:meso-diaminopimelate ligase</fullName>
    </alternativeName>
    <alternativeName>
        <fullName evidence="11">UDP-MurNAc-tripeptide synthetase</fullName>
    </alternativeName>
    <alternativeName>
        <fullName evidence="11">UDP-N-acetylmuramyl-tripeptide synthetase</fullName>
    </alternativeName>
</protein>
<evidence type="ECO:0000256" key="8">
    <source>
        <dbReference type="ARBA" id="ARBA00022984"/>
    </source>
</evidence>
<evidence type="ECO:0000256" key="3">
    <source>
        <dbReference type="ARBA" id="ARBA00022598"/>
    </source>
</evidence>
<dbReference type="GO" id="GO:0000287">
    <property type="term" value="F:magnesium ion binding"/>
    <property type="evidence" value="ECO:0007669"/>
    <property type="project" value="UniProtKB-UniRule"/>
</dbReference>
<comment type="subcellular location">
    <subcellularLocation>
        <location evidence="11 12">Cytoplasm</location>
    </subcellularLocation>
</comment>
<comment type="pathway">
    <text evidence="11 12">Cell wall biogenesis; peptidoglycan biosynthesis.</text>
</comment>
<dbReference type="NCBIfam" id="NF001124">
    <property type="entry name" value="PRK00139.1-2"/>
    <property type="match status" value="1"/>
</dbReference>
<dbReference type="EMBL" id="JACRDE010000631">
    <property type="protein sequence ID" value="MBI5252649.1"/>
    <property type="molecule type" value="Genomic_DNA"/>
</dbReference>
<dbReference type="InterPro" id="IPR036615">
    <property type="entry name" value="Mur_ligase_C_dom_sf"/>
</dbReference>
<dbReference type="PANTHER" id="PTHR23135">
    <property type="entry name" value="MUR LIGASE FAMILY MEMBER"/>
    <property type="match status" value="1"/>
</dbReference>
<dbReference type="Pfam" id="PF02875">
    <property type="entry name" value="Mur_ligase_C"/>
    <property type="match status" value="1"/>
</dbReference>
<dbReference type="HAMAP" id="MF_00208">
    <property type="entry name" value="MurE"/>
    <property type="match status" value="1"/>
</dbReference>
<dbReference type="EC" id="6.3.2.13" evidence="11"/>
<comment type="PTM">
    <text evidence="11">Carboxylation is probably crucial for Mg(2+) binding and, consequently, for the gamma-phosphate positioning of ATP.</text>
</comment>
<dbReference type="AlphaFoldDB" id="A0A9D6V6W0"/>
<dbReference type="InterPro" id="IPR035911">
    <property type="entry name" value="MurE/MurF_N"/>
</dbReference>
<comment type="cofactor">
    <cofactor evidence="11">
        <name>Mg(2+)</name>
        <dbReference type="ChEBI" id="CHEBI:18420"/>
    </cofactor>
</comment>
<evidence type="ECO:0000313" key="16">
    <source>
        <dbReference type="EMBL" id="MBI5252649.1"/>
    </source>
</evidence>
<name>A0A9D6V6W0_9BACT</name>
<comment type="similarity">
    <text evidence="1 11">Belongs to the MurCDEF family. MurE subfamily.</text>
</comment>
<keyword evidence="3 11" id="KW-0436">Ligase</keyword>
<dbReference type="PROSITE" id="PS01011">
    <property type="entry name" value="FOLYLPOLYGLU_SYNT_1"/>
    <property type="match status" value="1"/>
</dbReference>
<keyword evidence="4 11" id="KW-0132">Cell division</keyword>
<keyword evidence="9 11" id="KW-0131">Cell cycle</keyword>
<evidence type="ECO:0000256" key="12">
    <source>
        <dbReference type="RuleBase" id="RU004135"/>
    </source>
</evidence>
<feature type="domain" description="Mur ligase C-terminal" evidence="14">
    <location>
        <begin position="338"/>
        <end position="479"/>
    </location>
</feature>
<dbReference type="InterPro" id="IPR036565">
    <property type="entry name" value="Mur-like_cat_sf"/>
</dbReference>
<proteinExistence type="inferred from homology"/>
<dbReference type="GO" id="GO:0005524">
    <property type="term" value="F:ATP binding"/>
    <property type="evidence" value="ECO:0007669"/>
    <property type="project" value="UniProtKB-UniRule"/>
</dbReference>
<feature type="binding site" evidence="11">
    <location>
        <position position="481"/>
    </location>
    <ligand>
        <name>meso-2,6-diaminopimelate</name>
        <dbReference type="ChEBI" id="CHEBI:57791"/>
    </ligand>
</feature>
<evidence type="ECO:0000256" key="9">
    <source>
        <dbReference type="ARBA" id="ARBA00023306"/>
    </source>
</evidence>
<dbReference type="SUPFAM" id="SSF53244">
    <property type="entry name" value="MurD-like peptide ligases, peptide-binding domain"/>
    <property type="match status" value="1"/>
</dbReference>
<evidence type="ECO:0000256" key="6">
    <source>
        <dbReference type="ARBA" id="ARBA00022840"/>
    </source>
</evidence>
<feature type="short sequence motif" description="Meso-diaminopimelate recognition motif" evidence="11">
    <location>
        <begin position="410"/>
        <end position="413"/>
    </location>
</feature>
<feature type="binding site" evidence="11">
    <location>
        <position position="181"/>
    </location>
    <ligand>
        <name>UDP-N-acetyl-alpha-D-muramoyl-L-alanyl-D-glutamate</name>
        <dbReference type="ChEBI" id="CHEBI:83900"/>
    </ligand>
</feature>
<keyword evidence="6 11" id="KW-0067">ATP-binding</keyword>
<dbReference type="GO" id="GO:0071555">
    <property type="term" value="P:cell wall organization"/>
    <property type="evidence" value="ECO:0007669"/>
    <property type="project" value="UniProtKB-KW"/>
</dbReference>
<dbReference type="InterPro" id="IPR000713">
    <property type="entry name" value="Mur_ligase_N"/>
</dbReference>
<keyword evidence="8 11" id="KW-0573">Peptidoglycan synthesis</keyword>
<dbReference type="GO" id="GO:0005737">
    <property type="term" value="C:cytoplasm"/>
    <property type="evidence" value="ECO:0007669"/>
    <property type="project" value="UniProtKB-SubCell"/>
</dbReference>
<sequence>MVTLKNILAALVNPVVFGDSSAEISGITHDSRKVRSGWLFVAMRGELTDGHDFIPHAINAGASAIMAEKAPRAEFGNVSWVMVPDTRIALGHAAAAINGSPTEKLVLVGITGTNGKTTLTFLMESIIKAAGGFPGVVGTVSHRWGNHEQAAANTTPEASDLQHLFGRMVDDGVTHAFVEVSSHGLHRGRLEGCEFDLGVFTNLTQDHLDYHGSFEEYYLAKRVLFRRLLPTSVKKDVAAVMNMDDPYGRRMASEIRGLPVIGYGISGACDVRPVSVKVDCEGVSGKFQTPRGELQINSRLAGSFNLMNILAAIAVSERLNIPTDAIRNGIRAVEVVPGRLERVQSDRAIAFVDYAHTPNALKNVLEALKAMRLTRIVTIMGCGGDRDKTKRPIMGAEAAAGSDFVIVTSDNPRSEDPVEIIRQVEVGVRDSGFVPLPEALNGKPLQSGHYKVIPDRGEAIAWAVRRLSPHDIILVAGKGHETYQEIKGIHYPFDDRDVLREELKKLAAQKNSDSVTREVSEK</sequence>
<organism evidence="16 17">
    <name type="scientific">Desulfomonile tiedjei</name>
    <dbReference type="NCBI Taxonomy" id="2358"/>
    <lineage>
        <taxon>Bacteria</taxon>
        <taxon>Pseudomonadati</taxon>
        <taxon>Thermodesulfobacteriota</taxon>
        <taxon>Desulfomonilia</taxon>
        <taxon>Desulfomonilales</taxon>
        <taxon>Desulfomonilaceae</taxon>
        <taxon>Desulfomonile</taxon>
    </lineage>
</organism>
<dbReference type="SUPFAM" id="SSF63418">
    <property type="entry name" value="MurE/MurF N-terminal domain"/>
    <property type="match status" value="1"/>
</dbReference>
<dbReference type="SUPFAM" id="SSF53623">
    <property type="entry name" value="MurD-like peptide ligases, catalytic domain"/>
    <property type="match status" value="1"/>
</dbReference>
<dbReference type="InterPro" id="IPR013221">
    <property type="entry name" value="Mur_ligase_cen"/>
</dbReference>
<keyword evidence="10 11" id="KW-0961">Cell wall biogenesis/degradation</keyword>
<feature type="binding site" evidence="11">
    <location>
        <position position="153"/>
    </location>
    <ligand>
        <name>UDP-N-acetyl-alpha-D-muramoyl-L-alanyl-D-glutamate</name>
        <dbReference type="ChEBI" id="CHEBI:83900"/>
    </ligand>
</feature>
<comment type="catalytic activity">
    <reaction evidence="11">
        <text>UDP-N-acetyl-alpha-D-muramoyl-L-alanyl-D-glutamate + meso-2,6-diaminopimelate + ATP = UDP-N-acetyl-alpha-D-muramoyl-L-alanyl-gamma-D-glutamyl-meso-2,6-diaminopimelate + ADP + phosphate + H(+)</text>
        <dbReference type="Rhea" id="RHEA:23676"/>
        <dbReference type="ChEBI" id="CHEBI:15378"/>
        <dbReference type="ChEBI" id="CHEBI:30616"/>
        <dbReference type="ChEBI" id="CHEBI:43474"/>
        <dbReference type="ChEBI" id="CHEBI:57791"/>
        <dbReference type="ChEBI" id="CHEBI:83900"/>
        <dbReference type="ChEBI" id="CHEBI:83905"/>
        <dbReference type="ChEBI" id="CHEBI:456216"/>
        <dbReference type="EC" id="6.3.2.13"/>
    </reaction>
</comment>
<dbReference type="InterPro" id="IPR004101">
    <property type="entry name" value="Mur_ligase_C"/>
</dbReference>
<evidence type="ECO:0000256" key="7">
    <source>
        <dbReference type="ARBA" id="ARBA00022960"/>
    </source>
</evidence>
<feature type="binding site" evidence="11">
    <location>
        <begin position="112"/>
        <end position="118"/>
    </location>
    <ligand>
        <name>ATP</name>
        <dbReference type="ChEBI" id="CHEBI:30616"/>
    </ligand>
</feature>
<feature type="binding site" evidence="11">
    <location>
        <position position="386"/>
    </location>
    <ligand>
        <name>meso-2,6-diaminopimelate</name>
        <dbReference type="ChEBI" id="CHEBI:57791"/>
    </ligand>
</feature>
<feature type="binding site" evidence="11">
    <location>
        <position position="477"/>
    </location>
    <ligand>
        <name>meso-2,6-diaminopimelate</name>
        <dbReference type="ChEBI" id="CHEBI:57791"/>
    </ligand>
</feature>
<comment type="caution">
    <text evidence="16">The sequence shown here is derived from an EMBL/GenBank/DDBJ whole genome shotgun (WGS) entry which is preliminary data.</text>
</comment>